<proteinExistence type="predicted"/>
<evidence type="ECO:0000313" key="2">
    <source>
        <dbReference type="EMBL" id="MCK0532086.1"/>
    </source>
</evidence>
<gene>
    <name evidence="2" type="ORF">MU848_10895</name>
</gene>
<sequence>MNGPLAKSRCGTVVLDRDGHVPWRAGEQSAGLGPRVVARAVAMTNGKKNPTGAGAIIALLILGGAIIGGMMDQPSAGLLAGAALGGVIALLLWLRERDR</sequence>
<keyword evidence="3" id="KW-1185">Reference proteome</keyword>
<keyword evidence="1" id="KW-1133">Transmembrane helix</keyword>
<feature type="transmembrane region" description="Helical" evidence="1">
    <location>
        <begin position="52"/>
        <end position="70"/>
    </location>
</feature>
<feature type="transmembrane region" description="Helical" evidence="1">
    <location>
        <begin position="76"/>
        <end position="94"/>
    </location>
</feature>
<evidence type="ECO:0000256" key="1">
    <source>
        <dbReference type="SAM" id="Phobius"/>
    </source>
</evidence>
<protein>
    <submittedName>
        <fullName evidence="2">Uncharacterized protein</fullName>
    </submittedName>
</protein>
<dbReference type="RefSeq" id="WP_247231948.1">
    <property type="nucleotide sequence ID" value="NZ_JALKHS010000007.1"/>
</dbReference>
<dbReference type="EMBL" id="JALKHS010000007">
    <property type="protein sequence ID" value="MCK0532086.1"/>
    <property type="molecule type" value="Genomic_DNA"/>
</dbReference>
<accession>A0ABT0DY97</accession>
<name>A0ABT0DY97_9SPHN</name>
<keyword evidence="1" id="KW-0812">Transmembrane</keyword>
<keyword evidence="1" id="KW-0472">Membrane</keyword>
<evidence type="ECO:0000313" key="3">
    <source>
        <dbReference type="Proteomes" id="UP001203512"/>
    </source>
</evidence>
<reference evidence="2 3" key="1">
    <citation type="submission" date="2022-04" db="EMBL/GenBank/DDBJ databases">
        <authorList>
            <person name="Huq M.A."/>
        </authorList>
    </citation>
    <scope>NUCLEOTIDE SEQUENCE [LARGE SCALE GENOMIC DNA]</scope>
    <source>
        <strain evidence="2 3">MAH-33</strain>
    </source>
</reference>
<comment type="caution">
    <text evidence="2">The sequence shown here is derived from an EMBL/GenBank/DDBJ whole genome shotgun (WGS) entry which is preliminary data.</text>
</comment>
<organism evidence="2 3">
    <name type="scientific">Sphingobium agri</name>
    <dbReference type="NCBI Taxonomy" id="2933566"/>
    <lineage>
        <taxon>Bacteria</taxon>
        <taxon>Pseudomonadati</taxon>
        <taxon>Pseudomonadota</taxon>
        <taxon>Alphaproteobacteria</taxon>
        <taxon>Sphingomonadales</taxon>
        <taxon>Sphingomonadaceae</taxon>
        <taxon>Sphingobium</taxon>
    </lineage>
</organism>
<dbReference type="Proteomes" id="UP001203512">
    <property type="component" value="Unassembled WGS sequence"/>
</dbReference>